<protein>
    <submittedName>
        <fullName evidence="2">Uncharacterized protein</fullName>
    </submittedName>
</protein>
<evidence type="ECO:0000256" key="1">
    <source>
        <dbReference type="SAM" id="MobiDB-lite"/>
    </source>
</evidence>
<dbReference type="AlphaFoldDB" id="A0AA40KNK2"/>
<feature type="region of interest" description="Disordered" evidence="1">
    <location>
        <begin position="21"/>
        <end position="41"/>
    </location>
</feature>
<comment type="caution">
    <text evidence="2">The sequence shown here is derived from an EMBL/GenBank/DDBJ whole genome shotgun (WGS) entry which is preliminary data.</text>
</comment>
<gene>
    <name evidence="2" type="ORF">K0M31_004512</name>
</gene>
<keyword evidence="3" id="KW-1185">Reference proteome</keyword>
<proteinExistence type="predicted"/>
<reference evidence="2" key="1">
    <citation type="submission" date="2021-10" db="EMBL/GenBank/DDBJ databases">
        <title>Melipona bicolor Genome sequencing and assembly.</title>
        <authorList>
            <person name="Araujo N.S."/>
            <person name="Arias M.C."/>
        </authorList>
    </citation>
    <scope>NUCLEOTIDE SEQUENCE</scope>
    <source>
        <strain evidence="2">USP_2M_L1-L4_2017</strain>
        <tissue evidence="2">Whole body</tissue>
    </source>
</reference>
<dbReference type="Proteomes" id="UP001177670">
    <property type="component" value="Unassembled WGS sequence"/>
</dbReference>
<evidence type="ECO:0000313" key="2">
    <source>
        <dbReference type="EMBL" id="KAK1126891.1"/>
    </source>
</evidence>
<dbReference type="EMBL" id="JAHYIQ010000013">
    <property type="protein sequence ID" value="KAK1126891.1"/>
    <property type="molecule type" value="Genomic_DNA"/>
</dbReference>
<accession>A0AA40KNK2</accession>
<organism evidence="2 3">
    <name type="scientific">Melipona bicolor</name>
    <dbReference type="NCBI Taxonomy" id="60889"/>
    <lineage>
        <taxon>Eukaryota</taxon>
        <taxon>Metazoa</taxon>
        <taxon>Ecdysozoa</taxon>
        <taxon>Arthropoda</taxon>
        <taxon>Hexapoda</taxon>
        <taxon>Insecta</taxon>
        <taxon>Pterygota</taxon>
        <taxon>Neoptera</taxon>
        <taxon>Endopterygota</taxon>
        <taxon>Hymenoptera</taxon>
        <taxon>Apocrita</taxon>
        <taxon>Aculeata</taxon>
        <taxon>Apoidea</taxon>
        <taxon>Anthophila</taxon>
        <taxon>Apidae</taxon>
        <taxon>Melipona</taxon>
    </lineage>
</organism>
<evidence type="ECO:0000313" key="3">
    <source>
        <dbReference type="Proteomes" id="UP001177670"/>
    </source>
</evidence>
<name>A0AA40KNK2_9HYME</name>
<sequence>MQRLRRVRAFLGVWVTRTRDQTERRGPLHYPRYPSMDAKRSNDEIRVDDGVVQRPMSMRQLADKRKDVDG</sequence>